<name>A0A3S2WPM0_9PROT</name>
<feature type="transmembrane region" description="Helical" evidence="1">
    <location>
        <begin position="330"/>
        <end position="347"/>
    </location>
</feature>
<feature type="transmembrane region" description="Helical" evidence="1">
    <location>
        <begin position="213"/>
        <end position="236"/>
    </location>
</feature>
<feature type="transmembrane region" description="Helical" evidence="1">
    <location>
        <begin position="273"/>
        <end position="291"/>
    </location>
</feature>
<keyword evidence="1" id="KW-0812">Transmembrane</keyword>
<dbReference type="AlphaFoldDB" id="A0A3S2WPM0"/>
<protein>
    <recommendedName>
        <fullName evidence="4">Glycosyltransferase RgtA/B/C/D-like domain-containing protein</fullName>
    </recommendedName>
</protein>
<feature type="transmembrane region" description="Helical" evidence="1">
    <location>
        <begin position="84"/>
        <end position="105"/>
    </location>
</feature>
<feature type="transmembrane region" description="Helical" evidence="1">
    <location>
        <begin position="117"/>
        <end position="137"/>
    </location>
</feature>
<evidence type="ECO:0008006" key="4">
    <source>
        <dbReference type="Google" id="ProtNLM"/>
    </source>
</evidence>
<organism evidence="2 3">
    <name type="scientific">Hwanghaeella grinnelliae</name>
    <dbReference type="NCBI Taxonomy" id="2500179"/>
    <lineage>
        <taxon>Bacteria</taxon>
        <taxon>Pseudomonadati</taxon>
        <taxon>Pseudomonadota</taxon>
        <taxon>Alphaproteobacteria</taxon>
        <taxon>Rhodospirillales</taxon>
        <taxon>Rhodospirillaceae</taxon>
        <taxon>Hwanghaeella</taxon>
    </lineage>
</organism>
<evidence type="ECO:0000256" key="1">
    <source>
        <dbReference type="SAM" id="Phobius"/>
    </source>
</evidence>
<proteinExistence type="predicted"/>
<keyword evidence="1" id="KW-1133">Transmembrane helix</keyword>
<feature type="transmembrane region" description="Helical" evidence="1">
    <location>
        <begin position="172"/>
        <end position="201"/>
    </location>
</feature>
<dbReference type="Proteomes" id="UP000287447">
    <property type="component" value="Unassembled WGS sequence"/>
</dbReference>
<gene>
    <name evidence="2" type="ORF">EOI86_23655</name>
</gene>
<keyword evidence="3" id="KW-1185">Reference proteome</keyword>
<evidence type="ECO:0000313" key="3">
    <source>
        <dbReference type="Proteomes" id="UP000287447"/>
    </source>
</evidence>
<comment type="caution">
    <text evidence="2">The sequence shown here is derived from an EMBL/GenBank/DDBJ whole genome shotgun (WGS) entry which is preliminary data.</text>
</comment>
<dbReference type="EMBL" id="SADE01000004">
    <property type="protein sequence ID" value="RVU34113.1"/>
    <property type="molecule type" value="Genomic_DNA"/>
</dbReference>
<feature type="transmembrane region" description="Helical" evidence="1">
    <location>
        <begin position="353"/>
        <end position="374"/>
    </location>
</feature>
<reference evidence="3" key="1">
    <citation type="submission" date="2019-01" db="EMBL/GenBank/DDBJ databases">
        <title>Gri0909 isolated from a small marine red alga.</title>
        <authorList>
            <person name="Kim J."/>
            <person name="Jeong S.E."/>
            <person name="Jeon C.O."/>
        </authorList>
    </citation>
    <scope>NUCLEOTIDE SEQUENCE [LARGE SCALE GENOMIC DNA]</scope>
    <source>
        <strain evidence="3">Gri0909</strain>
    </source>
</reference>
<feature type="transmembrane region" description="Helical" evidence="1">
    <location>
        <begin position="297"/>
        <end position="318"/>
    </location>
</feature>
<dbReference type="OrthoDB" id="559425at2"/>
<sequence>MTMATKNDQRFWLAAGLAVVLLSLVPKLYATFSAPLWLDEAYTVWFSNQTFVDLWTWVPTFESHPPLYYSFMKMLTILPFSEGIVFRLASLVCNMVTIVAAAVLVRKIGIQENAEHRFHVFFVVLFVSLHPELTWYASEARPYAYEIMMISLCMLSAYDIGNAPENAGFGKWLQFSVLVALLNYAHYSAPLFGLSFYIYLFACNLARGGNVKAFGMLIASGVLVTILCAPMLYFVAKQVMNWSGGSWVEESSMRYVITKVYTIGKLGYFNQVLLERGWTLLCYAAIVIVYLKNIRALGSALALCLLLIALAPTAMYLVTLLGPNIFLPRLIVPLALPFGVLIAVALVKVRNRYIVTVLCCVTAASFAFQTYTMMTEKPKGGYLRAFSVALQEEYQPDDLLLFLPNSLELPLSLELEGLKNVPLDRVALPHVYPAIGVSDFYPAGTPSVPGLTEADADLIKAKIGSRNRVLVLTRIEELFDPSSVLRRTLAEMGFRSVRSMGEDIRPLYFDVYER</sequence>
<accession>A0A3S2WPM0</accession>
<keyword evidence="1" id="KW-0472">Membrane</keyword>
<evidence type="ECO:0000313" key="2">
    <source>
        <dbReference type="EMBL" id="RVU34113.1"/>
    </source>
</evidence>